<dbReference type="AlphaFoldDB" id="F0YGY8"/>
<evidence type="ECO:0000313" key="1">
    <source>
        <dbReference type="EMBL" id="EGB05570.1"/>
    </source>
</evidence>
<dbReference type="InParanoid" id="F0YGY8"/>
<reference evidence="1 2" key="1">
    <citation type="journal article" date="2011" name="Proc. Natl. Acad. Sci. U.S.A.">
        <title>Niche of harmful alga Aureococcus anophagefferens revealed through ecogenomics.</title>
        <authorList>
            <person name="Gobler C.J."/>
            <person name="Berry D.L."/>
            <person name="Dyhrman S.T."/>
            <person name="Wilhelm S.W."/>
            <person name="Salamov A."/>
            <person name="Lobanov A.V."/>
            <person name="Zhang Y."/>
            <person name="Collier J.L."/>
            <person name="Wurch L.L."/>
            <person name="Kustka A.B."/>
            <person name="Dill B.D."/>
            <person name="Shah M."/>
            <person name="VerBerkmoes N.C."/>
            <person name="Kuo A."/>
            <person name="Terry A."/>
            <person name="Pangilinan J."/>
            <person name="Lindquist E.A."/>
            <person name="Lucas S."/>
            <person name="Paulsen I.T."/>
            <person name="Hattenrath-Lehmann T.K."/>
            <person name="Talmage S.C."/>
            <person name="Walker E.A."/>
            <person name="Koch F."/>
            <person name="Burson A.M."/>
            <person name="Marcoval M.A."/>
            <person name="Tang Y.Z."/>
            <person name="Lecleir G.R."/>
            <person name="Coyne K.J."/>
            <person name="Berg G.M."/>
            <person name="Bertrand E.M."/>
            <person name="Saito M.A."/>
            <person name="Gladyshev V.N."/>
            <person name="Grigoriev I.V."/>
        </authorList>
    </citation>
    <scope>NUCLEOTIDE SEQUENCE [LARGE SCALE GENOMIC DNA]</scope>
    <source>
        <strain evidence="2">CCMP 1984</strain>
    </source>
</reference>
<dbReference type="GeneID" id="20225746"/>
<dbReference type="KEGG" id="aaf:AURANDRAFT_66329"/>
<dbReference type="EMBL" id="GL833140">
    <property type="protein sequence ID" value="EGB05570.1"/>
    <property type="molecule type" value="Genomic_DNA"/>
</dbReference>
<dbReference type="OrthoDB" id="414863at2759"/>
<accession>F0YGY8</accession>
<dbReference type="RefSeq" id="XP_009039701.1">
    <property type="nucleotide sequence ID" value="XM_009041453.1"/>
</dbReference>
<protein>
    <submittedName>
        <fullName evidence="1">Uncharacterized protein</fullName>
    </submittedName>
</protein>
<evidence type="ECO:0000313" key="2">
    <source>
        <dbReference type="Proteomes" id="UP000002729"/>
    </source>
</evidence>
<name>F0YGY8_AURAN</name>
<proteinExistence type="predicted"/>
<organism evidence="2">
    <name type="scientific">Aureococcus anophagefferens</name>
    <name type="common">Harmful bloom alga</name>
    <dbReference type="NCBI Taxonomy" id="44056"/>
    <lineage>
        <taxon>Eukaryota</taxon>
        <taxon>Sar</taxon>
        <taxon>Stramenopiles</taxon>
        <taxon>Ochrophyta</taxon>
        <taxon>Pelagophyceae</taxon>
        <taxon>Pelagomonadales</taxon>
        <taxon>Pelagomonadaceae</taxon>
        <taxon>Aureococcus</taxon>
    </lineage>
</organism>
<dbReference type="Proteomes" id="UP000002729">
    <property type="component" value="Unassembled WGS sequence"/>
</dbReference>
<gene>
    <name evidence="1" type="ORF">AURANDRAFT_66329</name>
</gene>
<sequence>MGSFGRSKDDSKALEAMRRNTRLGIAAVAAFALGYVAYATGGLAGFGGGGANDDEYSSHIVTELRCPPPSSRFVDVEKLGAVSTKRLVRAARAAGTGCGDRPRTVVTMSSFYGRHTSLPMVVRSILDQSCTPDAIYVFLSLVPLIDREFRHNKSRAVGDEIGAFEDVLKALSPLVKLHMITRAEDDFGPATKLLPALRLERDARTHLITVDDDTTYHEDMILALSLTAQHASKPVSVGFWCEEFGWAPQQGYFFMHAQYRRECLRVPVEGTCHGWLSGVSGVLFERGSLDDQIFNYTDRPKGCWLHDDVWFGGHVVSSLDAVPYLIDPGFKSRKVRRIEHDRSKSSSYLQTLKLREHGDDPEAQCASSFDYMRDAVHRGHHKSAGGHR</sequence>
<dbReference type="eggNOG" id="ENOG502SB5G">
    <property type="taxonomic scope" value="Eukaryota"/>
</dbReference>
<keyword evidence="2" id="KW-1185">Reference proteome</keyword>